<evidence type="ECO:0000313" key="1">
    <source>
        <dbReference type="EMBL" id="GIH05822.1"/>
    </source>
</evidence>
<dbReference type="EMBL" id="BONY01000022">
    <property type="protein sequence ID" value="GIH05822.1"/>
    <property type="molecule type" value="Genomic_DNA"/>
</dbReference>
<keyword evidence="2" id="KW-1185">Reference proteome</keyword>
<proteinExistence type="predicted"/>
<gene>
    <name evidence="1" type="ORF">Rhe02_38890</name>
</gene>
<organism evidence="1 2">
    <name type="scientific">Rhizocola hellebori</name>
    <dbReference type="NCBI Taxonomy" id="1392758"/>
    <lineage>
        <taxon>Bacteria</taxon>
        <taxon>Bacillati</taxon>
        <taxon>Actinomycetota</taxon>
        <taxon>Actinomycetes</taxon>
        <taxon>Micromonosporales</taxon>
        <taxon>Micromonosporaceae</taxon>
        <taxon>Rhizocola</taxon>
    </lineage>
</organism>
<comment type="caution">
    <text evidence="1">The sequence shown here is derived from an EMBL/GenBank/DDBJ whole genome shotgun (WGS) entry which is preliminary data.</text>
</comment>
<accession>A0A8J3Q9I5</accession>
<protein>
    <submittedName>
        <fullName evidence="1">Uncharacterized protein</fullName>
    </submittedName>
</protein>
<sequence>MTMPDDAAPPPADDFDPMAIADSIRRHGAPADIDAALATIYAED</sequence>
<evidence type="ECO:0000313" key="2">
    <source>
        <dbReference type="Proteomes" id="UP000612899"/>
    </source>
</evidence>
<name>A0A8J3Q9I5_9ACTN</name>
<dbReference type="RefSeq" id="WP_275412625.1">
    <property type="nucleotide sequence ID" value="NZ_BONY01000022.1"/>
</dbReference>
<reference evidence="1" key="1">
    <citation type="submission" date="2021-01" db="EMBL/GenBank/DDBJ databases">
        <title>Whole genome shotgun sequence of Rhizocola hellebori NBRC 109834.</title>
        <authorList>
            <person name="Komaki H."/>
            <person name="Tamura T."/>
        </authorList>
    </citation>
    <scope>NUCLEOTIDE SEQUENCE</scope>
    <source>
        <strain evidence="1">NBRC 109834</strain>
    </source>
</reference>
<dbReference type="AlphaFoldDB" id="A0A8J3Q9I5"/>
<dbReference type="Proteomes" id="UP000612899">
    <property type="component" value="Unassembled WGS sequence"/>
</dbReference>